<sequence length="65" mass="7392">MKIEDETGNKTTVNNPISYMHPDALTRRLELKAAAQELNKIAMLQLRYGDDFILELMKSLSGCFC</sequence>
<gene>
    <name evidence="1" type="ORF">M8C21_003145</name>
</gene>
<dbReference type="EMBL" id="JAMZMK010000192">
    <property type="protein sequence ID" value="KAI7757032.1"/>
    <property type="molecule type" value="Genomic_DNA"/>
</dbReference>
<comment type="caution">
    <text evidence="1">The sequence shown here is derived from an EMBL/GenBank/DDBJ whole genome shotgun (WGS) entry which is preliminary data.</text>
</comment>
<dbReference type="Proteomes" id="UP001206925">
    <property type="component" value="Unassembled WGS sequence"/>
</dbReference>
<name>A0AAD5GVA7_AMBAR</name>
<organism evidence="1 2">
    <name type="scientific">Ambrosia artemisiifolia</name>
    <name type="common">Common ragweed</name>
    <dbReference type="NCBI Taxonomy" id="4212"/>
    <lineage>
        <taxon>Eukaryota</taxon>
        <taxon>Viridiplantae</taxon>
        <taxon>Streptophyta</taxon>
        <taxon>Embryophyta</taxon>
        <taxon>Tracheophyta</taxon>
        <taxon>Spermatophyta</taxon>
        <taxon>Magnoliopsida</taxon>
        <taxon>eudicotyledons</taxon>
        <taxon>Gunneridae</taxon>
        <taxon>Pentapetalae</taxon>
        <taxon>asterids</taxon>
        <taxon>campanulids</taxon>
        <taxon>Asterales</taxon>
        <taxon>Asteraceae</taxon>
        <taxon>Asteroideae</taxon>
        <taxon>Heliantheae alliance</taxon>
        <taxon>Heliantheae</taxon>
        <taxon>Ambrosia</taxon>
    </lineage>
</organism>
<protein>
    <submittedName>
        <fullName evidence="1">Uncharacterized protein</fullName>
    </submittedName>
</protein>
<accession>A0AAD5GVA7</accession>
<keyword evidence="2" id="KW-1185">Reference proteome</keyword>
<proteinExistence type="predicted"/>
<dbReference type="AlphaFoldDB" id="A0AAD5GVA7"/>
<reference evidence="1" key="1">
    <citation type="submission" date="2022-06" db="EMBL/GenBank/DDBJ databases">
        <title>Uncovering the hologenomic basis of an extraordinary plant invasion.</title>
        <authorList>
            <person name="Bieker V.C."/>
            <person name="Martin M.D."/>
            <person name="Gilbert T."/>
            <person name="Hodgins K."/>
            <person name="Battlay P."/>
            <person name="Petersen B."/>
            <person name="Wilson J."/>
        </authorList>
    </citation>
    <scope>NUCLEOTIDE SEQUENCE</scope>
    <source>
        <strain evidence="1">AA19_3_7</strain>
        <tissue evidence="1">Leaf</tissue>
    </source>
</reference>
<evidence type="ECO:0000313" key="1">
    <source>
        <dbReference type="EMBL" id="KAI7757032.1"/>
    </source>
</evidence>
<evidence type="ECO:0000313" key="2">
    <source>
        <dbReference type="Proteomes" id="UP001206925"/>
    </source>
</evidence>